<dbReference type="PANTHER" id="PTHR38454">
    <property type="entry name" value="INTEGRAL MEMBRANE PROTEIN-RELATED"/>
    <property type="match status" value="1"/>
</dbReference>
<keyword evidence="1" id="KW-1133">Transmembrane helix</keyword>
<evidence type="ECO:0000256" key="1">
    <source>
        <dbReference type="SAM" id="Phobius"/>
    </source>
</evidence>
<feature type="transmembrane region" description="Helical" evidence="1">
    <location>
        <begin position="429"/>
        <end position="451"/>
    </location>
</feature>
<comment type="caution">
    <text evidence="2">The sequence shown here is derived from an EMBL/GenBank/DDBJ whole genome shotgun (WGS) entry which is preliminary data.</text>
</comment>
<name>F7R173_9LACO</name>
<feature type="transmembrane region" description="Helical" evidence="1">
    <location>
        <begin position="171"/>
        <end position="199"/>
    </location>
</feature>
<feature type="transmembrane region" description="Helical" evidence="1">
    <location>
        <begin position="708"/>
        <end position="732"/>
    </location>
</feature>
<sequence length="737" mass="83326">MVCILCSLVMAAAIFGTAIIKGNGSFTIFADFNAQQLPFATAVRNALDAKPFGQWVWNLDLGASLINGFSFFNFGSPFFWISVLFSKISFPYLAGYLYILKYVIASVTAYYYIKLFVKDSKYAVIGGLLYAFSGFQTTNLMFFHFHDVVAFFPLMLIGLELTMKDSKYSPLFIFAIFLNCVINYFFFIQEVIFLIIYFLLRFWNRSSIKEFAVRIFKSVLCGILGVGMGSILFVPSVMYIMGNSRSETALYLQNLLYDTRHLLFILKGIILPGDTMNSHSAMYVGNWDSTSCYIPLFGFALVLAFVVKNKGWLRNILIISLVVSCSPLLQSGFIAFTVPYQRWWFMFVLMASLATSIVMEDVKKYDIAKYSLIYIGIILAYFVIIKFIRFDAAGTQIIYHPGRLLLFVAIALIGPAIIFLLVKTNKFNYNLVLSLVCLFAMITTGITLKLYRTGSDTASYMNDFNIGSKLKRNDHQYRYNTSNNLFTLTGNASGIGAFSSTVENSSKEFDALFDWYSSNFSKTNFNDKDPEGLLLGGKYIISSQQDGRKILEKVSEGKKTYYIESQKACPIGFAVDHYIVKQNLLKLPKEKRAVAMMNAAVVDNGSVDKIDSAASKLDVKDIDYNKVDKNIDRTVENRVRNFKRDNTGFSCTTNYVKEKLVWFSVPYDKGWDAALDGRKIDVINSGGMMAIKVPKGEHKAVFKYHTPWFKAGAIISGISFIIFIVLSLTILIKRRRD</sequence>
<evidence type="ECO:0000313" key="2">
    <source>
        <dbReference type="EMBL" id="EGM51129.1"/>
    </source>
</evidence>
<evidence type="ECO:0000313" key="3">
    <source>
        <dbReference type="Proteomes" id="UP000002971"/>
    </source>
</evidence>
<dbReference type="PANTHER" id="PTHR38454:SF1">
    <property type="entry name" value="INTEGRAL MEMBRANE PROTEIN"/>
    <property type="match status" value="1"/>
</dbReference>
<keyword evidence="1" id="KW-0472">Membrane</keyword>
<feature type="transmembrane region" description="Helical" evidence="1">
    <location>
        <begin position="342"/>
        <end position="359"/>
    </location>
</feature>
<feature type="transmembrane region" description="Helical" evidence="1">
    <location>
        <begin position="316"/>
        <end position="336"/>
    </location>
</feature>
<evidence type="ECO:0008006" key="4">
    <source>
        <dbReference type="Google" id="ProtNLM"/>
    </source>
</evidence>
<protein>
    <recommendedName>
        <fullName evidence="4">Bacterial membrane protein YfhO</fullName>
    </recommendedName>
</protein>
<gene>
    <name evidence="2" type="ORF">LRU_01441</name>
</gene>
<feature type="transmembrane region" description="Helical" evidence="1">
    <location>
        <begin position="371"/>
        <end position="390"/>
    </location>
</feature>
<keyword evidence="1" id="KW-0812">Transmembrane</keyword>
<organism evidence="2 3">
    <name type="scientific">Ligilactobacillus ruminis SPM0211</name>
    <dbReference type="NCBI Taxonomy" id="1040964"/>
    <lineage>
        <taxon>Bacteria</taxon>
        <taxon>Bacillati</taxon>
        <taxon>Bacillota</taxon>
        <taxon>Bacilli</taxon>
        <taxon>Lactobacillales</taxon>
        <taxon>Lactobacillaceae</taxon>
        <taxon>Ligilactobacillus</taxon>
    </lineage>
</organism>
<dbReference type="InterPro" id="IPR018580">
    <property type="entry name" value="Uncharacterised_YfhO"/>
</dbReference>
<reference evidence="2 3" key="1">
    <citation type="journal article" date="2011" name="J. Bacteriol.">
        <title>Genome Sequence of Lactobacillus ruminis SPM0211, Isolated from a Fecal Sample from a Healthy Korean.</title>
        <authorList>
            <person name="Lee S."/>
            <person name="Cho Y.J."/>
            <person name="Lee A.H."/>
            <person name="Chun J."/>
            <person name="Ha N.J."/>
            <person name="Ko G."/>
        </authorList>
    </citation>
    <scope>NUCLEOTIDE SEQUENCE [LARGE SCALE GENOMIC DNA]</scope>
    <source>
        <strain evidence="2 3">SPM0211</strain>
    </source>
</reference>
<dbReference type="EMBL" id="AFOJ01000006">
    <property type="protein sequence ID" value="EGM51129.1"/>
    <property type="molecule type" value="Genomic_DNA"/>
</dbReference>
<accession>F7R173</accession>
<feature type="transmembrane region" description="Helical" evidence="1">
    <location>
        <begin position="293"/>
        <end position="309"/>
    </location>
</feature>
<dbReference type="AlphaFoldDB" id="F7R173"/>
<feature type="transmembrane region" description="Helical" evidence="1">
    <location>
        <begin position="402"/>
        <end position="422"/>
    </location>
</feature>
<proteinExistence type="predicted"/>
<feature type="transmembrane region" description="Helical" evidence="1">
    <location>
        <begin position="211"/>
        <end position="234"/>
    </location>
</feature>
<dbReference type="Pfam" id="PF09586">
    <property type="entry name" value="YfhO"/>
    <property type="match status" value="2"/>
</dbReference>
<dbReference type="Proteomes" id="UP000002971">
    <property type="component" value="Unassembled WGS sequence"/>
</dbReference>